<keyword evidence="3" id="KW-0804">Transcription</keyword>
<dbReference type="Gene3D" id="1.10.10.60">
    <property type="entry name" value="Homeodomain-like"/>
    <property type="match status" value="1"/>
</dbReference>
<name>A0A4Q7J248_9PSEU</name>
<dbReference type="Pfam" id="PF00440">
    <property type="entry name" value="TetR_N"/>
    <property type="match status" value="1"/>
</dbReference>
<dbReference type="SUPFAM" id="SSF48498">
    <property type="entry name" value="Tetracyclin repressor-like, C-terminal domain"/>
    <property type="match status" value="1"/>
</dbReference>
<dbReference type="InterPro" id="IPR036271">
    <property type="entry name" value="Tet_transcr_reg_TetR-rel_C_sf"/>
</dbReference>
<dbReference type="InterPro" id="IPR009057">
    <property type="entry name" value="Homeodomain-like_sf"/>
</dbReference>
<dbReference type="OrthoDB" id="9805134at2"/>
<dbReference type="PROSITE" id="PS50977">
    <property type="entry name" value="HTH_TETR_2"/>
    <property type="match status" value="1"/>
</dbReference>
<dbReference type="Gene3D" id="1.10.357.10">
    <property type="entry name" value="Tetracycline Repressor, domain 2"/>
    <property type="match status" value="1"/>
</dbReference>
<comment type="caution">
    <text evidence="6">The sequence shown here is derived from an EMBL/GenBank/DDBJ whole genome shotgun (WGS) entry which is preliminary data.</text>
</comment>
<evidence type="ECO:0000256" key="2">
    <source>
        <dbReference type="ARBA" id="ARBA00023125"/>
    </source>
</evidence>
<evidence type="ECO:0000256" key="3">
    <source>
        <dbReference type="ARBA" id="ARBA00023163"/>
    </source>
</evidence>
<organism evidence="6 7">
    <name type="scientific">Amycolatopsis suaedae</name>
    <dbReference type="NCBI Taxonomy" id="2510978"/>
    <lineage>
        <taxon>Bacteria</taxon>
        <taxon>Bacillati</taxon>
        <taxon>Actinomycetota</taxon>
        <taxon>Actinomycetes</taxon>
        <taxon>Pseudonocardiales</taxon>
        <taxon>Pseudonocardiaceae</taxon>
        <taxon>Amycolatopsis</taxon>
    </lineage>
</organism>
<evidence type="ECO:0000313" key="6">
    <source>
        <dbReference type="EMBL" id="RZQ60818.1"/>
    </source>
</evidence>
<proteinExistence type="predicted"/>
<keyword evidence="1" id="KW-0805">Transcription regulation</keyword>
<dbReference type="PANTHER" id="PTHR47506:SF1">
    <property type="entry name" value="HTH-TYPE TRANSCRIPTIONAL REGULATOR YJDC"/>
    <property type="match status" value="1"/>
</dbReference>
<accession>A0A4Q7J248</accession>
<dbReference type="RefSeq" id="WP_130478391.1">
    <property type="nucleotide sequence ID" value="NZ_SFCC01000015.1"/>
</dbReference>
<evidence type="ECO:0000313" key="7">
    <source>
        <dbReference type="Proteomes" id="UP000292003"/>
    </source>
</evidence>
<evidence type="ECO:0000256" key="1">
    <source>
        <dbReference type="ARBA" id="ARBA00023015"/>
    </source>
</evidence>
<feature type="domain" description="HTH tetR-type" evidence="5">
    <location>
        <begin position="6"/>
        <end position="66"/>
    </location>
</feature>
<evidence type="ECO:0000256" key="4">
    <source>
        <dbReference type="PROSITE-ProRule" id="PRU00335"/>
    </source>
</evidence>
<sequence length="190" mass="20597">MPRPRKFDEESAVAAAMAAFRATGYESTSTEDLCTATGLGRSSIYNTFASKHDLFTRSLAHYIDTVTTRQIAMLESEAPAREKVWALLDEVVADETGDRLGCLVVNTSIELAPRDPVVAELLRKDYERRIGAMTQLFRRAQRDGEIAPDRDPEALAHFLSASISGIRVAARTGAGRGALKDIAATALAAL</sequence>
<dbReference type="AlphaFoldDB" id="A0A4Q7J248"/>
<dbReference type="Pfam" id="PF16925">
    <property type="entry name" value="TetR_C_13"/>
    <property type="match status" value="1"/>
</dbReference>
<dbReference type="PANTHER" id="PTHR47506">
    <property type="entry name" value="TRANSCRIPTIONAL REGULATORY PROTEIN"/>
    <property type="match status" value="1"/>
</dbReference>
<dbReference type="InterPro" id="IPR011075">
    <property type="entry name" value="TetR_C"/>
</dbReference>
<evidence type="ECO:0000259" key="5">
    <source>
        <dbReference type="PROSITE" id="PS50977"/>
    </source>
</evidence>
<dbReference type="SUPFAM" id="SSF46689">
    <property type="entry name" value="Homeodomain-like"/>
    <property type="match status" value="1"/>
</dbReference>
<dbReference type="InterPro" id="IPR001647">
    <property type="entry name" value="HTH_TetR"/>
</dbReference>
<feature type="DNA-binding region" description="H-T-H motif" evidence="4">
    <location>
        <begin position="29"/>
        <end position="48"/>
    </location>
</feature>
<dbReference type="Proteomes" id="UP000292003">
    <property type="component" value="Unassembled WGS sequence"/>
</dbReference>
<dbReference type="GO" id="GO:0003677">
    <property type="term" value="F:DNA binding"/>
    <property type="evidence" value="ECO:0007669"/>
    <property type="project" value="UniProtKB-UniRule"/>
</dbReference>
<keyword evidence="2 4" id="KW-0238">DNA-binding</keyword>
<gene>
    <name evidence="6" type="ORF">EWH70_27335</name>
</gene>
<protein>
    <submittedName>
        <fullName evidence="6">TetR/AcrR family transcriptional regulator</fullName>
    </submittedName>
</protein>
<reference evidence="6 7" key="1">
    <citation type="submission" date="2019-02" db="EMBL/GenBank/DDBJ databases">
        <title>Draft genome sequence of Amycolatopsis sp. 8-3EHSu isolated from roots of Suaeda maritima.</title>
        <authorList>
            <person name="Duangmal K."/>
            <person name="Chantavorakit T."/>
        </authorList>
    </citation>
    <scope>NUCLEOTIDE SEQUENCE [LARGE SCALE GENOMIC DNA]</scope>
    <source>
        <strain evidence="6 7">8-3EHSu</strain>
    </source>
</reference>
<dbReference type="EMBL" id="SFCC01000015">
    <property type="protein sequence ID" value="RZQ60818.1"/>
    <property type="molecule type" value="Genomic_DNA"/>
</dbReference>
<keyword evidence="7" id="KW-1185">Reference proteome</keyword>